<evidence type="ECO:0000313" key="2">
    <source>
        <dbReference type="EMBL" id="ETI54103.1"/>
    </source>
</evidence>
<evidence type="ECO:0000256" key="1">
    <source>
        <dbReference type="SAM" id="MobiDB-lite"/>
    </source>
</evidence>
<evidence type="ECO:0000313" key="3">
    <source>
        <dbReference type="Proteomes" id="UP000018721"/>
    </source>
</evidence>
<accession>V9FTL6</accession>
<dbReference type="EMBL" id="ANIZ01000569">
    <property type="protein sequence ID" value="ETI54103.1"/>
    <property type="molecule type" value="Genomic_DNA"/>
</dbReference>
<dbReference type="Proteomes" id="UP000018721">
    <property type="component" value="Unassembled WGS sequence"/>
</dbReference>
<gene>
    <name evidence="2" type="ORF">F443_03050</name>
</gene>
<comment type="caution">
    <text evidence="2">The sequence shown here is derived from an EMBL/GenBank/DDBJ whole genome shotgun (WGS) entry which is preliminary data.</text>
</comment>
<reference evidence="2 3" key="1">
    <citation type="submission" date="2013-11" db="EMBL/GenBank/DDBJ databases">
        <title>The Genome Sequence of Phytophthora parasitica P1569.</title>
        <authorList>
            <consortium name="The Broad Institute Genomics Platform"/>
            <person name="Russ C."/>
            <person name="Tyler B."/>
            <person name="Panabieres F."/>
            <person name="Shan W."/>
            <person name="Tripathy S."/>
            <person name="Grunwald N."/>
            <person name="Machado M."/>
            <person name="Johnson C.S."/>
            <person name="Arredondo F."/>
            <person name="Hong C."/>
            <person name="Coffey M."/>
            <person name="Young S.K."/>
            <person name="Zeng Q."/>
            <person name="Gargeya S."/>
            <person name="Fitzgerald M."/>
            <person name="Abouelleil A."/>
            <person name="Alvarado L."/>
            <person name="Chapman S.B."/>
            <person name="Gainer-Dewar J."/>
            <person name="Goldberg J."/>
            <person name="Griggs A."/>
            <person name="Gujja S."/>
            <person name="Hansen M."/>
            <person name="Howarth C."/>
            <person name="Imamovic A."/>
            <person name="Ireland A."/>
            <person name="Larimer J."/>
            <person name="McCowan C."/>
            <person name="Murphy C."/>
            <person name="Pearson M."/>
            <person name="Poon T.W."/>
            <person name="Priest M."/>
            <person name="Roberts A."/>
            <person name="Saif S."/>
            <person name="Shea T."/>
            <person name="Sykes S."/>
            <person name="Wortman J."/>
            <person name="Nusbaum C."/>
            <person name="Birren B."/>
        </authorList>
    </citation>
    <scope>NUCLEOTIDE SEQUENCE [LARGE SCALE GENOMIC DNA]</scope>
    <source>
        <strain evidence="2 3">P1569</strain>
    </source>
</reference>
<sequence length="110" mass="11676">MDRSDTSCTSLSCRIRLQCLLEQLNCRVNAVLFVPCGLTEAEVGRAVVVDEELAATDISPTWHQLVSIGSSDSDSTEVSSAAEDEDQDVEEIQSSQDLNALASTAASATP</sequence>
<name>V9FTL6_PHYNI</name>
<feature type="region of interest" description="Disordered" evidence="1">
    <location>
        <begin position="66"/>
        <end position="110"/>
    </location>
</feature>
<feature type="compositionally biased region" description="Acidic residues" evidence="1">
    <location>
        <begin position="82"/>
        <end position="91"/>
    </location>
</feature>
<protein>
    <submittedName>
        <fullName evidence="2">Uncharacterized protein</fullName>
    </submittedName>
</protein>
<dbReference type="HOGENOM" id="CLU_2176054_0_0_1"/>
<organism evidence="2 3">
    <name type="scientific">Phytophthora nicotianae P1569</name>
    <dbReference type="NCBI Taxonomy" id="1317065"/>
    <lineage>
        <taxon>Eukaryota</taxon>
        <taxon>Sar</taxon>
        <taxon>Stramenopiles</taxon>
        <taxon>Oomycota</taxon>
        <taxon>Peronosporomycetes</taxon>
        <taxon>Peronosporales</taxon>
        <taxon>Peronosporaceae</taxon>
        <taxon>Phytophthora</taxon>
    </lineage>
</organism>
<feature type="compositionally biased region" description="Low complexity" evidence="1">
    <location>
        <begin position="70"/>
        <end position="81"/>
    </location>
</feature>
<proteinExistence type="predicted"/>
<feature type="compositionally biased region" description="Low complexity" evidence="1">
    <location>
        <begin position="98"/>
        <end position="110"/>
    </location>
</feature>
<keyword evidence="3" id="KW-1185">Reference proteome</keyword>
<dbReference type="AlphaFoldDB" id="V9FTL6"/>